<feature type="transmembrane region" description="Helical" evidence="2">
    <location>
        <begin position="196"/>
        <end position="217"/>
    </location>
</feature>
<keyword evidence="2" id="KW-0472">Membrane</keyword>
<feature type="region of interest" description="Disordered" evidence="1">
    <location>
        <begin position="282"/>
        <end position="302"/>
    </location>
</feature>
<keyword evidence="2" id="KW-1133">Transmembrane helix</keyword>
<sequence length="302" mass="30239">MESGVVLGIAFAVLSCAAYTAAAVAQRRLAVRVAGPLTGGGQLAALLRHPLWWLSLLFNGGRAGFQVAAVSNAPLTVVQPLGVLVLVFGIPWSARLGGRRVTREEWRGAAFTSVALGVLLAVTVTGGQGGVLDDTGSVVVGGGTTALLLATAWAAGRVRSAAWRSYLLAGAAGVAFGVSSATVKTAVAVIGETGAIGLVHASSLATPVIAVLGLFLAQAAYQGMELGAPLGITTFTNPVSAAVVGVAFMGETYAGGWIGGAVAVVCALLAAYGIRLLTVPQGPASEREPEMPREPGSVAGER</sequence>
<evidence type="ECO:0000256" key="2">
    <source>
        <dbReference type="SAM" id="Phobius"/>
    </source>
</evidence>
<feature type="transmembrane region" description="Helical" evidence="2">
    <location>
        <begin position="106"/>
        <end position="124"/>
    </location>
</feature>
<evidence type="ECO:0000256" key="1">
    <source>
        <dbReference type="SAM" id="MobiDB-lite"/>
    </source>
</evidence>
<feature type="transmembrane region" description="Helical" evidence="2">
    <location>
        <begin position="229"/>
        <end position="250"/>
    </location>
</feature>
<dbReference type="EMBL" id="JAAXPG010000004">
    <property type="protein sequence ID" value="NKY97233.1"/>
    <property type="molecule type" value="Genomic_DNA"/>
</dbReference>
<keyword evidence="4" id="KW-1185">Reference proteome</keyword>
<protein>
    <submittedName>
        <fullName evidence="3">DMT family transporter</fullName>
    </submittedName>
</protein>
<dbReference type="AlphaFoldDB" id="A0A7X6M9I4"/>
<feature type="transmembrane region" description="Helical" evidence="2">
    <location>
        <begin position="167"/>
        <end position="190"/>
    </location>
</feature>
<dbReference type="PANTHER" id="PTHR40761:SF1">
    <property type="entry name" value="CONSERVED INTEGRAL MEMBRANE ALANINE VALINE AND LEUCINE RICH PROTEIN-RELATED"/>
    <property type="match status" value="1"/>
</dbReference>
<organism evidence="3 4">
    <name type="scientific">Nocardiopsis alborubida</name>
    <dbReference type="NCBI Taxonomy" id="146802"/>
    <lineage>
        <taxon>Bacteria</taxon>
        <taxon>Bacillati</taxon>
        <taxon>Actinomycetota</taxon>
        <taxon>Actinomycetes</taxon>
        <taxon>Streptosporangiales</taxon>
        <taxon>Nocardiopsidaceae</taxon>
        <taxon>Nocardiopsis</taxon>
    </lineage>
</organism>
<gene>
    <name evidence="3" type="ORF">HGB44_06030</name>
</gene>
<dbReference type="NCBIfam" id="NF038012">
    <property type="entry name" value="DMT_1"/>
    <property type="match status" value="1"/>
</dbReference>
<comment type="caution">
    <text evidence="3">The sequence shown here is derived from an EMBL/GenBank/DDBJ whole genome shotgun (WGS) entry which is preliminary data.</text>
</comment>
<accession>A0A7X6M9I4</accession>
<feature type="transmembrane region" description="Helical" evidence="2">
    <location>
        <begin position="136"/>
        <end position="155"/>
    </location>
</feature>
<name>A0A7X6M9I4_9ACTN</name>
<dbReference type="Proteomes" id="UP000553209">
    <property type="component" value="Unassembled WGS sequence"/>
</dbReference>
<reference evidence="3 4" key="1">
    <citation type="submission" date="2020-04" db="EMBL/GenBank/DDBJ databases">
        <title>MicrobeNet Type strains.</title>
        <authorList>
            <person name="Nicholson A.C."/>
        </authorList>
    </citation>
    <scope>NUCLEOTIDE SEQUENCE [LARGE SCALE GENOMIC DNA]</scope>
    <source>
        <strain evidence="3 4">ATCC 23612</strain>
    </source>
</reference>
<evidence type="ECO:0000313" key="4">
    <source>
        <dbReference type="Proteomes" id="UP000553209"/>
    </source>
</evidence>
<evidence type="ECO:0000313" key="3">
    <source>
        <dbReference type="EMBL" id="NKY97233.1"/>
    </source>
</evidence>
<proteinExistence type="predicted"/>
<feature type="transmembrane region" description="Helical" evidence="2">
    <location>
        <begin position="256"/>
        <end position="277"/>
    </location>
</feature>
<dbReference type="RefSeq" id="WP_061081758.1">
    <property type="nucleotide sequence ID" value="NZ_JAAXPG010000004.1"/>
</dbReference>
<feature type="transmembrane region" description="Helical" evidence="2">
    <location>
        <begin position="77"/>
        <end position="94"/>
    </location>
</feature>
<keyword evidence="2" id="KW-0812">Transmembrane</keyword>
<dbReference type="PANTHER" id="PTHR40761">
    <property type="entry name" value="CONSERVED INTEGRAL MEMBRANE ALANINE VALINE AND LEUCINE RICH PROTEIN-RELATED"/>
    <property type="match status" value="1"/>
</dbReference>